<dbReference type="Proteomes" id="UP001140513">
    <property type="component" value="Unassembled WGS sequence"/>
</dbReference>
<protein>
    <recommendedName>
        <fullName evidence="3">F-box domain-containing protein</fullName>
    </recommendedName>
</protein>
<reference evidence="1" key="1">
    <citation type="submission" date="2022-10" db="EMBL/GenBank/DDBJ databases">
        <title>Tapping the CABI collections for fungal endophytes: first genome assemblies for Collariella, Neodidymelliopsis, Ascochyta clinopodiicola, Didymella pomorum, Didymosphaeria variabile, Neocosmospora piperis and Neocucurbitaria cava.</title>
        <authorList>
            <person name="Hill R."/>
        </authorList>
    </citation>
    <scope>NUCLEOTIDE SEQUENCE</scope>
    <source>
        <strain evidence="1">IMI 356815</strain>
    </source>
</reference>
<dbReference type="AlphaFoldDB" id="A0A9W9C4P5"/>
<dbReference type="OrthoDB" id="3719074at2759"/>
<dbReference type="SUPFAM" id="SSF81383">
    <property type="entry name" value="F-box domain"/>
    <property type="match status" value="1"/>
</dbReference>
<organism evidence="1 2">
    <name type="scientific">Didymosphaeria variabile</name>
    <dbReference type="NCBI Taxonomy" id="1932322"/>
    <lineage>
        <taxon>Eukaryota</taxon>
        <taxon>Fungi</taxon>
        <taxon>Dikarya</taxon>
        <taxon>Ascomycota</taxon>
        <taxon>Pezizomycotina</taxon>
        <taxon>Dothideomycetes</taxon>
        <taxon>Pleosporomycetidae</taxon>
        <taxon>Pleosporales</taxon>
        <taxon>Massarineae</taxon>
        <taxon>Didymosphaeriaceae</taxon>
        <taxon>Didymosphaeria</taxon>
    </lineage>
</organism>
<name>A0A9W9C4P5_9PLEO</name>
<dbReference type="RefSeq" id="XP_056065405.1">
    <property type="nucleotide sequence ID" value="XM_056220102.1"/>
</dbReference>
<evidence type="ECO:0000313" key="2">
    <source>
        <dbReference type="Proteomes" id="UP001140513"/>
    </source>
</evidence>
<dbReference type="EMBL" id="JAPEUX010000009">
    <property type="protein sequence ID" value="KAJ4345241.1"/>
    <property type="molecule type" value="Genomic_DNA"/>
</dbReference>
<keyword evidence="2" id="KW-1185">Reference proteome</keyword>
<proteinExistence type="predicted"/>
<dbReference type="CDD" id="cd09917">
    <property type="entry name" value="F-box_SF"/>
    <property type="match status" value="1"/>
</dbReference>
<comment type="caution">
    <text evidence="1">The sequence shown here is derived from an EMBL/GenBank/DDBJ whole genome shotgun (WGS) entry which is preliminary data.</text>
</comment>
<dbReference type="InterPro" id="IPR036047">
    <property type="entry name" value="F-box-like_dom_sf"/>
</dbReference>
<gene>
    <name evidence="1" type="ORF">N0V89_011371</name>
</gene>
<accession>A0A9W9C4P5</accession>
<dbReference type="GeneID" id="80914901"/>
<evidence type="ECO:0008006" key="3">
    <source>
        <dbReference type="Google" id="ProtNLM"/>
    </source>
</evidence>
<sequence length="398" mass="45927">MSKTFNDLSVDLVYVIFSHLWPEKTDLCNLALTCRPFRDIAQRFIVRDTSISHSVNGSRTKLFLRTLMERPDLVVHVHRLELDLLREDIHWPEEQQTIHQITRLLTNLREFCYLSRDYKAWHYSVPLPLKWTREHAHDQVRRVEWHHNMAPWELRKCMELPSIETIRVRELQDDSYGRFTSFDLPARKHRTSSLTELRIGSPGTLASEALEKLLHMPRSLKKITFESRKEYQSVLQPAGLVFLLQPVRDSLEELHVEIRDNLFPASTQAADLSGFTSIRNLTLPFRYIFGPGAAAPLLSAATFLPPHLSELKILFVSTKAPVPASTVSTLADNRKALSLFIDSVEQQEEMPRLLPELRCITLQGNGDHKSYRPDLEPESLRGALETCSLSRLSVERCF</sequence>
<evidence type="ECO:0000313" key="1">
    <source>
        <dbReference type="EMBL" id="KAJ4345241.1"/>
    </source>
</evidence>